<dbReference type="SUPFAM" id="SSF53067">
    <property type="entry name" value="Actin-like ATPase domain"/>
    <property type="match status" value="1"/>
</dbReference>
<gene>
    <name evidence="3" type="ORF">FM119_09975</name>
</gene>
<reference evidence="4" key="1">
    <citation type="submission" date="2017-02" db="EMBL/GenBank/DDBJ databases">
        <authorList>
            <person name="Dridi B."/>
        </authorList>
    </citation>
    <scope>NUCLEOTIDE SEQUENCE [LARGE SCALE GENOMIC DNA]</scope>
    <source>
        <strain evidence="4">EB411</strain>
    </source>
</reference>
<dbReference type="GO" id="GO:0003700">
    <property type="term" value="F:DNA-binding transcription factor activity"/>
    <property type="evidence" value="ECO:0007669"/>
    <property type="project" value="InterPro"/>
</dbReference>
<dbReference type="InterPro" id="IPR043129">
    <property type="entry name" value="ATPase_NBD"/>
</dbReference>
<evidence type="ECO:0000256" key="1">
    <source>
        <dbReference type="ARBA" id="ARBA00006479"/>
    </source>
</evidence>
<dbReference type="Gene3D" id="1.10.10.10">
    <property type="entry name" value="Winged helix-like DNA-binding domain superfamily/Winged helix DNA-binding domain"/>
    <property type="match status" value="1"/>
</dbReference>
<dbReference type="Proteomes" id="UP000196778">
    <property type="component" value="Unassembled WGS sequence"/>
</dbReference>
<organism evidence="3 4">
    <name type="scientific">Mycetocola reblochoni REB411</name>
    <dbReference type="NCBI Taxonomy" id="1255698"/>
    <lineage>
        <taxon>Bacteria</taxon>
        <taxon>Bacillati</taxon>
        <taxon>Actinomycetota</taxon>
        <taxon>Actinomycetes</taxon>
        <taxon>Micrococcales</taxon>
        <taxon>Microbacteriaceae</taxon>
        <taxon>Mycetocola</taxon>
    </lineage>
</organism>
<dbReference type="PROSITE" id="PS01125">
    <property type="entry name" value="ROK"/>
    <property type="match status" value="1"/>
</dbReference>
<keyword evidence="4" id="KW-1185">Reference proteome</keyword>
<dbReference type="CDD" id="cd23763">
    <property type="entry name" value="ASKHA_ATPase_ROK"/>
    <property type="match status" value="1"/>
</dbReference>
<dbReference type="Gene3D" id="3.30.420.40">
    <property type="match status" value="2"/>
</dbReference>
<evidence type="ECO:0000313" key="4">
    <source>
        <dbReference type="Proteomes" id="UP000196778"/>
    </source>
</evidence>
<dbReference type="InterPro" id="IPR036390">
    <property type="entry name" value="WH_DNA-bd_sf"/>
</dbReference>
<dbReference type="InterPro" id="IPR001845">
    <property type="entry name" value="HTH_ArsR_DNA-bd_dom"/>
</dbReference>
<dbReference type="InterPro" id="IPR000600">
    <property type="entry name" value="ROK"/>
</dbReference>
<dbReference type="OrthoDB" id="3189808at2"/>
<evidence type="ECO:0000259" key="2">
    <source>
        <dbReference type="Pfam" id="PF01022"/>
    </source>
</evidence>
<dbReference type="Pfam" id="PF01022">
    <property type="entry name" value="HTH_5"/>
    <property type="match status" value="1"/>
</dbReference>
<accession>A0A1R4JX55</accession>
<name>A0A1R4JX55_9MICO</name>
<dbReference type="SUPFAM" id="SSF46785">
    <property type="entry name" value="Winged helix' DNA-binding domain"/>
    <property type="match status" value="1"/>
</dbReference>
<feature type="domain" description="HTH arsR-type" evidence="2">
    <location>
        <begin position="12"/>
        <end position="56"/>
    </location>
</feature>
<proteinExistence type="inferred from homology"/>
<comment type="similarity">
    <text evidence="1">Belongs to the ROK (NagC/XylR) family.</text>
</comment>
<evidence type="ECO:0000313" key="3">
    <source>
        <dbReference type="EMBL" id="SJN36552.1"/>
    </source>
</evidence>
<dbReference type="PANTHER" id="PTHR18964:SF173">
    <property type="entry name" value="GLUCOKINASE"/>
    <property type="match status" value="1"/>
</dbReference>
<dbReference type="InterPro" id="IPR036388">
    <property type="entry name" value="WH-like_DNA-bd_sf"/>
</dbReference>
<dbReference type="Pfam" id="PF00480">
    <property type="entry name" value="ROK"/>
    <property type="match status" value="1"/>
</dbReference>
<dbReference type="EMBL" id="FUKR01000056">
    <property type="protein sequence ID" value="SJN36552.1"/>
    <property type="molecule type" value="Genomic_DNA"/>
</dbReference>
<protein>
    <submittedName>
        <fullName evidence="3">Transcriptional regulator, ROK family</fullName>
    </submittedName>
</protein>
<dbReference type="AlphaFoldDB" id="A0A1R4JX55"/>
<dbReference type="PANTHER" id="PTHR18964">
    <property type="entry name" value="ROK (REPRESSOR, ORF, KINASE) FAMILY"/>
    <property type="match status" value="1"/>
</dbReference>
<dbReference type="RefSeq" id="WP_087137679.1">
    <property type="nucleotide sequence ID" value="NZ_FUKR01000056.1"/>
</dbReference>
<sequence length="392" mass="39230">MAGEPRPPRDTTASDVLGLLRDGAPRTRSEIVAATGLARSTVNARLDQLRRIGLVRAAGEAASSGGRRPGRLAFDPESRLIAAVDIGASHAAVALTDLSGRVLRSRPVAIELDGSGAAAIDAALDAVHALRTADDAPVAAVGIGIPGPVEHALGRPVAPPMMPHWHNLDIPALVAARLGPAVAVSVDNDVNLLALAERAGSADDGDELFFLKVSTGIGAGIIAGGRLQRGARGSAGDLGHVRVPHSPSFARAADDDRDLEALAAGPAIAARLRAGGVAAAGTADVAALLSAGHPLAVAETRSSGRLIGEVLGTVTGLLNPRTVVLGGSIARADNALLHGILDVLPGRSIPLAGDELVLRTSTAGAEAGLVGAALLAAERVLSPSAILRAAGE</sequence>
<dbReference type="InterPro" id="IPR049874">
    <property type="entry name" value="ROK_cs"/>
</dbReference>